<keyword evidence="3" id="KW-1185">Reference proteome</keyword>
<dbReference type="EMBL" id="JBFRHK010000001">
    <property type="protein sequence ID" value="MEX3743850.1"/>
    <property type="molecule type" value="Genomic_DNA"/>
</dbReference>
<evidence type="ECO:0000313" key="2">
    <source>
        <dbReference type="EMBL" id="MEX3743850.1"/>
    </source>
</evidence>
<dbReference type="Proteomes" id="UP001558534">
    <property type="component" value="Unassembled WGS sequence"/>
</dbReference>
<keyword evidence="1" id="KW-0732">Signal</keyword>
<keyword evidence="2" id="KW-0413">Isomerase</keyword>
<reference evidence="2 3" key="1">
    <citation type="submission" date="2024-07" db="EMBL/GenBank/DDBJ databases">
        <title>Characterization of a bacterium isolated from hydrolysated instant sea cucumber by whole-genome sequencing and metabolomics.</title>
        <authorList>
            <person name="Luo X."/>
            <person name="Zhang Z."/>
            <person name="Zheng Z."/>
            <person name="Zhang W."/>
            <person name="Ming T."/>
            <person name="Jiao L."/>
            <person name="Su X."/>
            <person name="Kong F."/>
            <person name="Xu J."/>
        </authorList>
    </citation>
    <scope>NUCLEOTIDE SEQUENCE [LARGE SCALE GENOMIC DNA]</scope>
    <source>
        <strain evidence="2 3">XL-2024</strain>
    </source>
</reference>
<evidence type="ECO:0000256" key="1">
    <source>
        <dbReference type="SAM" id="SignalP"/>
    </source>
</evidence>
<feature type="chain" id="PRO_5046593605" evidence="1">
    <location>
        <begin position="20"/>
        <end position="124"/>
    </location>
</feature>
<dbReference type="GO" id="GO:0016853">
    <property type="term" value="F:isomerase activity"/>
    <property type="evidence" value="ECO:0007669"/>
    <property type="project" value="UniProtKB-KW"/>
</dbReference>
<proteinExistence type="predicted"/>
<dbReference type="RefSeq" id="WP_368634875.1">
    <property type="nucleotide sequence ID" value="NZ_JBFRHK010000001.1"/>
</dbReference>
<sequence length="124" mass="14078">MKKIIILFMLTLTILGACNTSTLSISEIAVVPDEVQKKIISDDKLQLINDGKDTFYIVFYSKGIAHADLEVQGDILKIKFEETNPSNEVAEQYVYKITKDPEQEIIEVYINGKFTHFDYVITGL</sequence>
<dbReference type="PROSITE" id="PS51257">
    <property type="entry name" value="PROKAR_LIPOPROTEIN"/>
    <property type="match status" value="1"/>
</dbReference>
<evidence type="ECO:0000313" key="3">
    <source>
        <dbReference type="Proteomes" id="UP001558534"/>
    </source>
</evidence>
<gene>
    <name evidence="2" type="ORF">AB1300_01745</name>
</gene>
<name>A0ABV3VR47_9BACI</name>
<accession>A0ABV3VR47</accession>
<organism evidence="2 3">
    <name type="scientific">Lysinibacillus xylanilyticus</name>
    <dbReference type="NCBI Taxonomy" id="582475"/>
    <lineage>
        <taxon>Bacteria</taxon>
        <taxon>Bacillati</taxon>
        <taxon>Bacillota</taxon>
        <taxon>Bacilli</taxon>
        <taxon>Bacillales</taxon>
        <taxon>Bacillaceae</taxon>
        <taxon>Lysinibacillus</taxon>
    </lineage>
</organism>
<feature type="signal peptide" evidence="1">
    <location>
        <begin position="1"/>
        <end position="19"/>
    </location>
</feature>
<protein>
    <submittedName>
        <fullName evidence="2">Peptidylprolyl isomerase</fullName>
    </submittedName>
</protein>
<comment type="caution">
    <text evidence="2">The sequence shown here is derived from an EMBL/GenBank/DDBJ whole genome shotgun (WGS) entry which is preliminary data.</text>
</comment>